<name>A0A8S3QLP3_MYTED</name>
<keyword evidence="3" id="KW-1185">Reference proteome</keyword>
<proteinExistence type="predicted"/>
<evidence type="ECO:0000313" key="3">
    <source>
        <dbReference type="Proteomes" id="UP000683360"/>
    </source>
</evidence>
<feature type="compositionally biased region" description="Polar residues" evidence="1">
    <location>
        <begin position="141"/>
        <end position="154"/>
    </location>
</feature>
<feature type="region of interest" description="Disordered" evidence="1">
    <location>
        <begin position="64"/>
        <end position="98"/>
    </location>
</feature>
<reference evidence="2" key="1">
    <citation type="submission" date="2021-03" db="EMBL/GenBank/DDBJ databases">
        <authorList>
            <person name="Bekaert M."/>
        </authorList>
    </citation>
    <scope>NUCLEOTIDE SEQUENCE</scope>
</reference>
<dbReference type="Proteomes" id="UP000683360">
    <property type="component" value="Unassembled WGS sequence"/>
</dbReference>
<accession>A0A8S3QLP3</accession>
<dbReference type="AlphaFoldDB" id="A0A8S3QLP3"/>
<gene>
    <name evidence="2" type="ORF">MEDL_11020</name>
</gene>
<dbReference type="EMBL" id="CAJPWZ010000544">
    <property type="protein sequence ID" value="CAG2196110.1"/>
    <property type="molecule type" value="Genomic_DNA"/>
</dbReference>
<evidence type="ECO:0000256" key="1">
    <source>
        <dbReference type="SAM" id="MobiDB-lite"/>
    </source>
</evidence>
<evidence type="ECO:0000313" key="2">
    <source>
        <dbReference type="EMBL" id="CAG2196110.1"/>
    </source>
</evidence>
<feature type="compositionally biased region" description="Polar residues" evidence="1">
    <location>
        <begin position="68"/>
        <end position="80"/>
    </location>
</feature>
<sequence>MRLGGGGQHSAQMLCTEVLPPGVQPHHLKQTAPVMEPQSQPPIVMKDTTNSISQQQPIVITPHVSAPQPLSNRSAQQTVRSGGYSGMPPTSYQNTMTMPSTKEETSFCTRDYCATTFYTEKKRKILYIVDPNTGKDIISDVMSTRSTPPASTGSGSRGRTLMRLLRPSTEVLPPGVQPHHLKQTAPVMEPQSQPPIVMKDTTNSISQQQPIVITTCLSSPTTEQ</sequence>
<protein>
    <submittedName>
        <fullName evidence="2">Uncharacterized protein</fullName>
    </submittedName>
</protein>
<organism evidence="2 3">
    <name type="scientific">Mytilus edulis</name>
    <name type="common">Blue mussel</name>
    <dbReference type="NCBI Taxonomy" id="6550"/>
    <lineage>
        <taxon>Eukaryota</taxon>
        <taxon>Metazoa</taxon>
        <taxon>Spiralia</taxon>
        <taxon>Lophotrochozoa</taxon>
        <taxon>Mollusca</taxon>
        <taxon>Bivalvia</taxon>
        <taxon>Autobranchia</taxon>
        <taxon>Pteriomorphia</taxon>
        <taxon>Mytilida</taxon>
        <taxon>Mytiloidea</taxon>
        <taxon>Mytilidae</taxon>
        <taxon>Mytilinae</taxon>
        <taxon>Mytilus</taxon>
    </lineage>
</organism>
<feature type="compositionally biased region" description="Polar residues" evidence="1">
    <location>
        <begin position="88"/>
        <end position="98"/>
    </location>
</feature>
<comment type="caution">
    <text evidence="2">The sequence shown here is derived from an EMBL/GenBank/DDBJ whole genome shotgun (WGS) entry which is preliminary data.</text>
</comment>
<feature type="region of interest" description="Disordered" evidence="1">
    <location>
        <begin position="139"/>
        <end position="158"/>
    </location>
</feature>